<name>X1CLH4_9ZZZZ</name>
<reference evidence="2" key="1">
    <citation type="journal article" date="2014" name="Front. Microbiol.">
        <title>High frequency of phylogenetically diverse reductive dehalogenase-homologous genes in deep subseafloor sedimentary metagenomes.</title>
        <authorList>
            <person name="Kawai M."/>
            <person name="Futagami T."/>
            <person name="Toyoda A."/>
            <person name="Takaki Y."/>
            <person name="Nishi S."/>
            <person name="Hori S."/>
            <person name="Arai W."/>
            <person name="Tsubouchi T."/>
            <person name="Morono Y."/>
            <person name="Uchiyama I."/>
            <person name="Ito T."/>
            <person name="Fujiyama A."/>
            <person name="Inagaki F."/>
            <person name="Takami H."/>
        </authorList>
    </citation>
    <scope>NUCLEOTIDE SEQUENCE</scope>
    <source>
        <strain evidence="2">Expedition CK06-06</strain>
    </source>
</reference>
<evidence type="ECO:0000256" key="1">
    <source>
        <dbReference type="SAM" id="MobiDB-lite"/>
    </source>
</evidence>
<dbReference type="AlphaFoldDB" id="X1CLH4"/>
<proteinExistence type="predicted"/>
<feature type="region of interest" description="Disordered" evidence="1">
    <location>
        <begin position="188"/>
        <end position="211"/>
    </location>
</feature>
<feature type="non-terminal residue" evidence="2">
    <location>
        <position position="282"/>
    </location>
</feature>
<organism evidence="2">
    <name type="scientific">marine sediment metagenome</name>
    <dbReference type="NCBI Taxonomy" id="412755"/>
    <lineage>
        <taxon>unclassified sequences</taxon>
        <taxon>metagenomes</taxon>
        <taxon>ecological metagenomes</taxon>
    </lineage>
</organism>
<dbReference type="EMBL" id="BART01025122">
    <property type="protein sequence ID" value="GAG97013.1"/>
    <property type="molecule type" value="Genomic_DNA"/>
</dbReference>
<evidence type="ECO:0000313" key="2">
    <source>
        <dbReference type="EMBL" id="GAG97013.1"/>
    </source>
</evidence>
<sequence>VGAPINYEKSVKVISSGEKFTQTSAAALLSDLYPKEEGAKERTAKNWPFRKSTKMAKDGIKWTKDGQDKEYIWKEGGSEKLLNDIAKEFGYEIPFPKAEENREGRTLPPPAEDSVIELTPIQKQATEASESFEDIVQQQVEAHGITKEEAESGLVANGVTPDLWEIKPTPKTKVKDVKITQTKNIETPKTVPTKDIPPVAVKATKKKEPIKPIERISQGELDKKLKIRSTMPVGARDDEGYSSIKTSVKVVDSPELDSETLRGFREVIGNPKYSQKRRYDIG</sequence>
<accession>X1CLH4</accession>
<protein>
    <submittedName>
        <fullName evidence="2">Uncharacterized protein</fullName>
    </submittedName>
</protein>
<comment type="caution">
    <text evidence="2">The sequence shown here is derived from an EMBL/GenBank/DDBJ whole genome shotgun (WGS) entry which is preliminary data.</text>
</comment>
<gene>
    <name evidence="2" type="ORF">S01H4_45169</name>
</gene>
<feature type="non-terminal residue" evidence="2">
    <location>
        <position position="1"/>
    </location>
</feature>